<dbReference type="AlphaFoldDB" id="A0A8J2NKC6"/>
<protein>
    <submittedName>
        <fullName evidence="1">Uncharacterized protein</fullName>
    </submittedName>
</protein>
<feature type="non-terminal residue" evidence="1">
    <location>
        <position position="54"/>
    </location>
</feature>
<dbReference type="EMBL" id="CAJVCH010035944">
    <property type="protein sequence ID" value="CAG7716101.1"/>
    <property type="molecule type" value="Genomic_DNA"/>
</dbReference>
<dbReference type="OrthoDB" id="311712at2759"/>
<name>A0A8J2NKC6_9HEXA</name>
<evidence type="ECO:0000313" key="1">
    <source>
        <dbReference type="EMBL" id="CAG7716101.1"/>
    </source>
</evidence>
<keyword evidence="2" id="KW-1185">Reference proteome</keyword>
<accession>A0A8J2NKC6</accession>
<gene>
    <name evidence="1" type="ORF">AFUS01_LOCUS5630</name>
</gene>
<dbReference type="Proteomes" id="UP000708208">
    <property type="component" value="Unassembled WGS sequence"/>
</dbReference>
<sequence length="54" mass="6228">NIPPRSASGGSVSKNSILDPKYSHIYDCYKKSYAEILYRWGYLQQRSEVLKCLT</sequence>
<comment type="caution">
    <text evidence="1">The sequence shown here is derived from an EMBL/GenBank/DDBJ whole genome shotgun (WGS) entry which is preliminary data.</text>
</comment>
<evidence type="ECO:0000313" key="2">
    <source>
        <dbReference type="Proteomes" id="UP000708208"/>
    </source>
</evidence>
<feature type="non-terminal residue" evidence="1">
    <location>
        <position position="1"/>
    </location>
</feature>
<proteinExistence type="predicted"/>
<organism evidence="1 2">
    <name type="scientific">Allacma fusca</name>
    <dbReference type="NCBI Taxonomy" id="39272"/>
    <lineage>
        <taxon>Eukaryota</taxon>
        <taxon>Metazoa</taxon>
        <taxon>Ecdysozoa</taxon>
        <taxon>Arthropoda</taxon>
        <taxon>Hexapoda</taxon>
        <taxon>Collembola</taxon>
        <taxon>Symphypleona</taxon>
        <taxon>Sminthuridae</taxon>
        <taxon>Allacma</taxon>
    </lineage>
</organism>
<reference evidence="1" key="1">
    <citation type="submission" date="2021-06" db="EMBL/GenBank/DDBJ databases">
        <authorList>
            <person name="Hodson N. C."/>
            <person name="Mongue J. A."/>
            <person name="Jaron S. K."/>
        </authorList>
    </citation>
    <scope>NUCLEOTIDE SEQUENCE</scope>
</reference>